<dbReference type="AlphaFoldDB" id="A0A6C0U0J1"/>
<dbReference type="RefSeq" id="WP_163494975.1">
    <property type="nucleotide sequence ID" value="NZ_CP048711.1"/>
</dbReference>
<dbReference type="KEGG" id="kim:G3T16_09585"/>
<dbReference type="EMBL" id="CP048711">
    <property type="protein sequence ID" value="QIB65620.1"/>
    <property type="molecule type" value="Genomic_DNA"/>
</dbReference>
<organism evidence="2 3">
    <name type="scientific">Kineobactrum salinum</name>
    <dbReference type="NCBI Taxonomy" id="2708301"/>
    <lineage>
        <taxon>Bacteria</taxon>
        <taxon>Pseudomonadati</taxon>
        <taxon>Pseudomonadota</taxon>
        <taxon>Gammaproteobacteria</taxon>
        <taxon>Cellvibrionales</taxon>
        <taxon>Halieaceae</taxon>
        <taxon>Kineobactrum</taxon>
    </lineage>
</organism>
<dbReference type="Proteomes" id="UP000477680">
    <property type="component" value="Chromosome"/>
</dbReference>
<proteinExistence type="predicted"/>
<accession>A0A6C0U0J1</accession>
<keyword evidence="3" id="KW-1185">Reference proteome</keyword>
<dbReference type="InterPro" id="IPR014710">
    <property type="entry name" value="RmlC-like_jellyroll"/>
</dbReference>
<gene>
    <name evidence="2" type="ORF">G3T16_09585</name>
</gene>
<evidence type="ECO:0000259" key="1">
    <source>
        <dbReference type="Pfam" id="PF07883"/>
    </source>
</evidence>
<evidence type="ECO:0000313" key="2">
    <source>
        <dbReference type="EMBL" id="QIB65620.1"/>
    </source>
</evidence>
<evidence type="ECO:0000313" key="3">
    <source>
        <dbReference type="Proteomes" id="UP000477680"/>
    </source>
</evidence>
<dbReference type="InterPro" id="IPR011051">
    <property type="entry name" value="RmlC_Cupin_sf"/>
</dbReference>
<dbReference type="InterPro" id="IPR013096">
    <property type="entry name" value="Cupin_2"/>
</dbReference>
<sequence>MSETQRKNAIAGSIQIFRAHEHHLELPPQPDQAHRADLGTIIDYRLQETTGDSMRAIATLPGHFRDTPQWASPWHYHECELQVALIIDGSLDIDYGRDGWSRANRGDLLFIPGLAPHNVGGSSADYQVAEITFPGTFSTVETEAPQETSSVQGQTLAVRDAFLETLNSGVSVYRYKLGDDYTGKYAIRRIIRRRSEPFKPAWCTKSETTKLTFVMRGSKEFQTADDKKERIGPMDILLSPPGVSLLDTKISPDYEAIEITVDGF</sequence>
<protein>
    <submittedName>
        <fullName evidence="2">Cupin domain-containing protein</fullName>
    </submittedName>
</protein>
<name>A0A6C0U0J1_9GAMM</name>
<dbReference type="SUPFAM" id="SSF51182">
    <property type="entry name" value="RmlC-like cupins"/>
    <property type="match status" value="1"/>
</dbReference>
<dbReference type="Gene3D" id="2.60.120.10">
    <property type="entry name" value="Jelly Rolls"/>
    <property type="match status" value="2"/>
</dbReference>
<reference evidence="2 3" key="1">
    <citation type="submission" date="2020-02" db="EMBL/GenBank/DDBJ databases">
        <title>Genome sequencing for Kineobactrum sp. M2.</title>
        <authorList>
            <person name="Park S.-J."/>
        </authorList>
    </citation>
    <scope>NUCLEOTIDE SEQUENCE [LARGE SCALE GENOMIC DNA]</scope>
    <source>
        <strain evidence="2 3">M2</strain>
    </source>
</reference>
<dbReference type="Pfam" id="PF07883">
    <property type="entry name" value="Cupin_2"/>
    <property type="match status" value="1"/>
</dbReference>
<feature type="domain" description="Cupin type-2" evidence="1">
    <location>
        <begin position="66"/>
        <end position="120"/>
    </location>
</feature>